<dbReference type="SUPFAM" id="SSF54001">
    <property type="entry name" value="Cysteine proteinases"/>
    <property type="match status" value="1"/>
</dbReference>
<dbReference type="InterPro" id="IPR002931">
    <property type="entry name" value="Transglutaminase-like"/>
</dbReference>
<feature type="transmembrane region" description="Helical" evidence="2">
    <location>
        <begin position="68"/>
        <end position="88"/>
    </location>
</feature>
<dbReference type="RefSeq" id="WP_344070824.1">
    <property type="nucleotide sequence ID" value="NZ_BAAAPL010000001.1"/>
</dbReference>
<feature type="domain" description="Transglutaminase-like" evidence="3">
    <location>
        <begin position="519"/>
        <end position="598"/>
    </location>
</feature>
<feature type="compositionally biased region" description="Polar residues" evidence="1">
    <location>
        <begin position="601"/>
        <end position="621"/>
    </location>
</feature>
<proteinExistence type="predicted"/>
<dbReference type="EMBL" id="BAAAPL010000001">
    <property type="protein sequence ID" value="GAA1697918.1"/>
    <property type="molecule type" value="Genomic_DNA"/>
</dbReference>
<feature type="transmembrane region" description="Helical" evidence="2">
    <location>
        <begin position="237"/>
        <end position="259"/>
    </location>
</feature>
<keyword evidence="2" id="KW-0472">Membrane</keyword>
<gene>
    <name evidence="4" type="ORF">GCM10009808_14200</name>
</gene>
<evidence type="ECO:0000259" key="3">
    <source>
        <dbReference type="Pfam" id="PF01841"/>
    </source>
</evidence>
<dbReference type="Pfam" id="PF01841">
    <property type="entry name" value="Transglut_core"/>
    <property type="match status" value="1"/>
</dbReference>
<feature type="transmembrane region" description="Helical" evidence="2">
    <location>
        <begin position="155"/>
        <end position="176"/>
    </location>
</feature>
<feature type="transmembrane region" description="Helical" evidence="2">
    <location>
        <begin position="42"/>
        <end position="61"/>
    </location>
</feature>
<feature type="transmembrane region" description="Helical" evidence="2">
    <location>
        <begin position="188"/>
        <end position="208"/>
    </location>
</feature>
<reference evidence="4 5" key="1">
    <citation type="journal article" date="2019" name="Int. J. Syst. Evol. Microbiol.">
        <title>The Global Catalogue of Microorganisms (GCM) 10K type strain sequencing project: providing services to taxonomists for standard genome sequencing and annotation.</title>
        <authorList>
            <consortium name="The Broad Institute Genomics Platform"/>
            <consortium name="The Broad Institute Genome Sequencing Center for Infectious Disease"/>
            <person name="Wu L."/>
            <person name="Ma J."/>
        </authorList>
    </citation>
    <scope>NUCLEOTIDE SEQUENCE [LARGE SCALE GENOMIC DNA]</scope>
    <source>
        <strain evidence="4 5">JCM 15577</strain>
    </source>
</reference>
<evidence type="ECO:0000313" key="4">
    <source>
        <dbReference type="EMBL" id="GAA1697918.1"/>
    </source>
</evidence>
<evidence type="ECO:0000256" key="1">
    <source>
        <dbReference type="SAM" id="MobiDB-lite"/>
    </source>
</evidence>
<comment type="caution">
    <text evidence="4">The sequence shown here is derived from an EMBL/GenBank/DDBJ whole genome shotgun (WGS) entry which is preliminary data.</text>
</comment>
<feature type="transmembrane region" description="Helical" evidence="2">
    <location>
        <begin position="129"/>
        <end position="148"/>
    </location>
</feature>
<dbReference type="Proteomes" id="UP001501690">
    <property type="component" value="Unassembled WGS sequence"/>
</dbReference>
<keyword evidence="5" id="KW-1185">Reference proteome</keyword>
<organism evidence="4 5">
    <name type="scientific">Microbacterium sediminicola</name>
    <dbReference type="NCBI Taxonomy" id="415210"/>
    <lineage>
        <taxon>Bacteria</taxon>
        <taxon>Bacillati</taxon>
        <taxon>Actinomycetota</taxon>
        <taxon>Actinomycetes</taxon>
        <taxon>Micrococcales</taxon>
        <taxon>Microbacteriaceae</taxon>
        <taxon>Microbacterium</taxon>
    </lineage>
</organism>
<feature type="region of interest" description="Disordered" evidence="1">
    <location>
        <begin position="601"/>
        <end position="650"/>
    </location>
</feature>
<keyword evidence="2" id="KW-1133">Transmembrane helix</keyword>
<keyword evidence="2" id="KW-0812">Transmembrane</keyword>
<name>A0ABN2I3B5_9MICO</name>
<dbReference type="InterPro" id="IPR038765">
    <property type="entry name" value="Papain-like_cys_pep_sf"/>
</dbReference>
<feature type="transmembrane region" description="Helical" evidence="2">
    <location>
        <begin position="12"/>
        <end position="36"/>
    </location>
</feature>
<protein>
    <recommendedName>
        <fullName evidence="3">Transglutaminase-like domain-containing protein</fullName>
    </recommendedName>
</protein>
<feature type="transmembrane region" description="Helical" evidence="2">
    <location>
        <begin position="658"/>
        <end position="685"/>
    </location>
</feature>
<accession>A0ABN2I3B5</accession>
<sequence>MSGDAAATVPPPWGYWWGNAGFALLVAAVGAGALWPIYRDDWFWLTAASASAASLIVAALSRARRWRLGATSLAYLVAYFLLALPLAAPDALTDLAQLPDAALGVLTAPVTGVKNLLTLDLPVGTYQQTLGPALLLFLLVPGPSATLAASAGRRWVVAGPIALVPAAGGILLGPATTSPGWRIGPIEVTPAALLGLSAIAIIVLWYLWRAAAVRRLALRRGAGAASARAARARAARLAIGTAILLVAVITAGILTPVLVVAHARTVPRTGIDPVLRIEQELSPLSTLRENYRADTYDRVLFRVSTTGGDRVRMATLSFSDGVSARIAAVDSTAPASFARVPSALPAVGGTQLQAEISLEDWDQLWVPLVGDLEAISFTGPSRGALTDGFFYSAALATGVELSDTFGPGTVYSLRGSAVAEADPATATAPNAGPSLPEAVIPESLLTWIGLQDVPATGAGLIELIDRLRERGYLSHALTEADAEAWLDSLDGGAFSPSRAGHSTDRIDDLFAALVDRQLEEGGKPEANLVAGVGDDEQFAVAAALIADQLGFPARIVVGARLSSPDPTLPVCEDGACRGGDVGAWIEVQDVTGIWIPIDTTPQHTIAPDSSTEALSDPQNATDVDGETADTVLPPEADPADTDTRDQTSPPDEFDAAGLWLIVQIGAASALVLLVVISPLLAILALKAHRRRRRRTRPQPAARVAGGWDEWVDAAADHGAEVPSNLTRSSFAAAIGHPAGATLAAAADRASFAPSPPTDGEAARFWDLVDEERGQWRAGLTRRQRLAAALSLRSLRRR</sequence>
<evidence type="ECO:0000313" key="5">
    <source>
        <dbReference type="Proteomes" id="UP001501690"/>
    </source>
</evidence>
<evidence type="ECO:0000256" key="2">
    <source>
        <dbReference type="SAM" id="Phobius"/>
    </source>
</evidence>